<organism evidence="13 14">
    <name type="scientific">Edhazardia aedis (strain USNM 41457)</name>
    <name type="common">Microsporidian parasite</name>
    <dbReference type="NCBI Taxonomy" id="1003232"/>
    <lineage>
        <taxon>Eukaryota</taxon>
        <taxon>Fungi</taxon>
        <taxon>Fungi incertae sedis</taxon>
        <taxon>Microsporidia</taxon>
        <taxon>Edhazardia</taxon>
    </lineage>
</organism>
<keyword evidence="3" id="KW-0813">Transport</keyword>
<dbReference type="InterPro" id="IPR011710">
    <property type="entry name" value="Coatomer_bsu_C"/>
</dbReference>
<dbReference type="AlphaFoldDB" id="J9DC81"/>
<keyword evidence="6" id="KW-0931">ER-Golgi transport</keyword>
<dbReference type="GO" id="GO:0030126">
    <property type="term" value="C:COPI vesicle coat"/>
    <property type="evidence" value="ECO:0007669"/>
    <property type="project" value="InterPro"/>
</dbReference>
<comment type="caution">
    <text evidence="13">The sequence shown here is derived from an EMBL/GenBank/DDBJ whole genome shotgun (WGS) entry which is preliminary data.</text>
</comment>
<dbReference type="EMBL" id="AFBI03000010">
    <property type="protein sequence ID" value="EJW05079.1"/>
    <property type="molecule type" value="Genomic_DNA"/>
</dbReference>
<comment type="subcellular location">
    <subcellularLocation>
        <location evidence="2">Cytoplasmic vesicle</location>
        <location evidence="2">COPI-coated vesicle membrane</location>
        <topology evidence="2">Peripheral membrane protein</topology>
        <orientation evidence="2">Cytoplasmic side</orientation>
    </subcellularLocation>
    <subcellularLocation>
        <location evidence="1">Golgi apparatus membrane</location>
        <topology evidence="1">Peripheral membrane protein</topology>
        <orientation evidence="1">Cytoplasmic side</orientation>
    </subcellularLocation>
</comment>
<dbReference type="InterPro" id="IPR029446">
    <property type="entry name" value="COPB1_appendage_platform_dom"/>
</dbReference>
<dbReference type="GO" id="GO:0006888">
    <property type="term" value="P:endoplasmic reticulum to Golgi vesicle-mediated transport"/>
    <property type="evidence" value="ECO:0007669"/>
    <property type="project" value="TreeGrafter"/>
</dbReference>
<dbReference type="Proteomes" id="UP000003163">
    <property type="component" value="Unassembled WGS sequence"/>
</dbReference>
<evidence type="ECO:0000256" key="5">
    <source>
        <dbReference type="ARBA" id="ARBA00022737"/>
    </source>
</evidence>
<evidence type="ECO:0000259" key="11">
    <source>
        <dbReference type="Pfam" id="PF07718"/>
    </source>
</evidence>
<evidence type="ECO:0000256" key="3">
    <source>
        <dbReference type="ARBA" id="ARBA00022448"/>
    </source>
</evidence>
<evidence type="ECO:0000256" key="2">
    <source>
        <dbReference type="ARBA" id="ARBA00004347"/>
    </source>
</evidence>
<reference evidence="14" key="2">
    <citation type="submission" date="2015-07" db="EMBL/GenBank/DDBJ databases">
        <title>Contrasting host-pathogen interactions and genome evolution in two generalist and specialist microsporidian pathogens of mosquitoes.</title>
        <authorList>
            <consortium name="The Broad Institute Genomics Platform"/>
            <consortium name="The Broad Institute Genome Sequencing Center for Infectious Disease"/>
            <person name="Cuomo C.A."/>
            <person name="Sanscrainte N.D."/>
            <person name="Goldberg J.M."/>
            <person name="Heiman D."/>
            <person name="Young S."/>
            <person name="Zeng Q."/>
            <person name="Becnel J.J."/>
            <person name="Birren B.W."/>
        </authorList>
    </citation>
    <scope>NUCLEOTIDE SEQUENCE [LARGE SCALE GENOMIC DNA]</scope>
    <source>
        <strain evidence="14">USNM 41457</strain>
    </source>
</reference>
<dbReference type="InterPro" id="IPR016460">
    <property type="entry name" value="COPB1"/>
</dbReference>
<dbReference type="SUPFAM" id="SSF48371">
    <property type="entry name" value="ARM repeat"/>
    <property type="match status" value="1"/>
</dbReference>
<keyword evidence="14" id="KW-1185">Reference proteome</keyword>
<keyword evidence="4" id="KW-0963">Cytoplasm</keyword>
<dbReference type="OMA" id="DREENSC"/>
<sequence length="976" mass="112206">MNTFIMSIPSIAAPNMNLLRTDINKFLESVIIYESQNKDTSEFVMSVIKEVLRLESSSKLQNSDKKVKEGDVTVQTAKNKRMMQLFYMYIDLLKKRDNNNTILAEMLLLVNHIRKDILSVNHYTRVRSLYSVLSFIDLQPVVDNFYAVSKENLGNSNYLVRRNAVNLLKCFWIDDKVKYSEVFDNFIDLLNKECDPFVLREVIRSLYTMENIKLTDYINNASIESCSMKASVDSINNEKKLDILELLRKYNFDILNNASTLLKLDDYVLEYIIQYTNNLNFIYQCIDRIPFQSGMRLIQEYTNLNSQKTGTSKDENKCDYGYIGSSEIDWSKIIRILLESSRSEDAFKEITSQRIDSQILSDHISKLTSLYKTNKIFQTKENFHYLFAACTTNEDFCSVNMLLNEILNNTHVLEKKIEILKVINYYFNTYNICDESILQSVKNLLNSDVPGIAFESLKIISDLQSSVSDKLNNNREDSFADKSIVSNSLTEIIDLNNIKYGRILRKALSLLSKKIKTEDDILQFVILFEKALETQDNSSNEAKPILQNLNCPKVPFIGNAIALFFEKLYSQISCSKQITVRIIALLLKFIKQGNSFNKIDKSSEITIYICIKSIASIFNNKKSSSECNSTDKSTLSTNTENKITSHASIENDLNLILENHRVDHETEIEIKENDLIYENHMNFHVKKSNETLDPISFTFLPMKNEIKQEVENQNKPREETQQLTSQSDPIYAEAKIKISKYEIIIDLLLINQTKSTLQNINIELITSSNISIDQNLSLSVLQPGIVKNKTIKAKINECSDSFVCGTISFAFLKNNQFKGSYTLNIEPISFFIRDFLKTPDIYTEDKFKENWVKMEWENTYNIKMAPNKLFNSSDFNDILDSNSIKSIETTRNSKTDLVSLQNKILNNLKGYLVSKENYDSCAVMNIACKTTLDNTILVNLLLSIETLVSIEARIRSDSEDVVKSISKVISETVKLK</sequence>
<evidence type="ECO:0000259" key="12">
    <source>
        <dbReference type="Pfam" id="PF14806"/>
    </source>
</evidence>
<keyword evidence="8" id="KW-0333">Golgi apparatus</keyword>
<name>J9DC81_EDHAE</name>
<dbReference type="Pfam" id="PF14806">
    <property type="entry name" value="Coatomer_b_Cpla"/>
    <property type="match status" value="1"/>
</dbReference>
<protein>
    <recommendedName>
        <fullName evidence="15">Coatomer subunit beta</fullName>
    </recommendedName>
</protein>
<dbReference type="GO" id="GO:0005198">
    <property type="term" value="F:structural molecule activity"/>
    <property type="evidence" value="ECO:0007669"/>
    <property type="project" value="InterPro"/>
</dbReference>
<evidence type="ECO:0000313" key="14">
    <source>
        <dbReference type="Proteomes" id="UP000003163"/>
    </source>
</evidence>
<feature type="domain" description="Coatomer beta subunit C-terminal" evidence="11">
    <location>
        <begin position="705"/>
        <end position="809"/>
    </location>
</feature>
<dbReference type="HOGENOM" id="CLU_012709_0_0_1"/>
<evidence type="ECO:0000256" key="6">
    <source>
        <dbReference type="ARBA" id="ARBA00022892"/>
    </source>
</evidence>
<evidence type="ECO:0000256" key="8">
    <source>
        <dbReference type="ARBA" id="ARBA00023034"/>
    </source>
</evidence>
<dbReference type="InterPro" id="IPR016024">
    <property type="entry name" value="ARM-type_fold"/>
</dbReference>
<dbReference type="PANTHER" id="PTHR10635">
    <property type="entry name" value="COATOMER SUBUNIT BETA"/>
    <property type="match status" value="1"/>
</dbReference>
<keyword evidence="9" id="KW-0472">Membrane</keyword>
<dbReference type="FunCoup" id="J9DC81">
    <property type="interactions" value="252"/>
</dbReference>
<dbReference type="GO" id="GO:0006886">
    <property type="term" value="P:intracellular protein transport"/>
    <property type="evidence" value="ECO:0007669"/>
    <property type="project" value="InterPro"/>
</dbReference>
<evidence type="ECO:0000313" key="13">
    <source>
        <dbReference type="EMBL" id="EJW05079.1"/>
    </source>
</evidence>
<keyword evidence="5" id="KW-0677">Repeat</keyword>
<keyword evidence="7" id="KW-0653">Protein transport</keyword>
<dbReference type="PANTHER" id="PTHR10635:SF0">
    <property type="entry name" value="COATOMER SUBUNIT BETA"/>
    <property type="match status" value="1"/>
</dbReference>
<evidence type="ECO:0000256" key="9">
    <source>
        <dbReference type="ARBA" id="ARBA00023136"/>
    </source>
</evidence>
<accession>J9DC81</accession>
<evidence type="ECO:0000256" key="4">
    <source>
        <dbReference type="ARBA" id="ARBA00022490"/>
    </source>
</evidence>
<dbReference type="Pfam" id="PF07718">
    <property type="entry name" value="Coatamer_beta_C"/>
    <property type="match status" value="1"/>
</dbReference>
<reference evidence="13 14" key="1">
    <citation type="submission" date="2011-08" db="EMBL/GenBank/DDBJ databases">
        <authorList>
            <person name="Liu Z.J."/>
            <person name="Shi F.L."/>
            <person name="Lu J.Q."/>
            <person name="Li M."/>
            <person name="Wang Z.L."/>
        </authorList>
    </citation>
    <scope>NUCLEOTIDE SEQUENCE [LARGE SCALE GENOMIC DNA]</scope>
    <source>
        <strain evidence="13 14">USNM 41457</strain>
    </source>
</reference>
<dbReference type="STRING" id="1003232.J9DC81"/>
<proteinExistence type="predicted"/>
<dbReference type="GO" id="GO:0006891">
    <property type="term" value="P:intra-Golgi vesicle-mediated transport"/>
    <property type="evidence" value="ECO:0007669"/>
    <property type="project" value="TreeGrafter"/>
</dbReference>
<evidence type="ECO:0000256" key="1">
    <source>
        <dbReference type="ARBA" id="ARBA00004255"/>
    </source>
</evidence>
<evidence type="ECO:0000256" key="7">
    <source>
        <dbReference type="ARBA" id="ARBA00022927"/>
    </source>
</evidence>
<dbReference type="VEuPathDB" id="MicrosporidiaDB:EDEG_00860"/>
<gene>
    <name evidence="13" type="ORF">EDEG_00860</name>
</gene>
<dbReference type="OrthoDB" id="10261439at2759"/>
<feature type="domain" description="Coatomer beta subunit appendage platform" evidence="12">
    <location>
        <begin position="822"/>
        <end position="967"/>
    </location>
</feature>
<evidence type="ECO:0008006" key="15">
    <source>
        <dbReference type="Google" id="ProtNLM"/>
    </source>
</evidence>
<keyword evidence="10" id="KW-0968">Cytoplasmic vesicle</keyword>
<dbReference type="GO" id="GO:0000139">
    <property type="term" value="C:Golgi membrane"/>
    <property type="evidence" value="ECO:0007669"/>
    <property type="project" value="UniProtKB-SubCell"/>
</dbReference>
<dbReference type="InParanoid" id="J9DC81"/>
<evidence type="ECO:0000256" key="10">
    <source>
        <dbReference type="ARBA" id="ARBA00023329"/>
    </source>
</evidence>